<dbReference type="Proteomes" id="UP000242188">
    <property type="component" value="Unassembled WGS sequence"/>
</dbReference>
<organism evidence="1 2">
    <name type="scientific">Mizuhopecten yessoensis</name>
    <name type="common">Japanese scallop</name>
    <name type="synonym">Patinopecten yessoensis</name>
    <dbReference type="NCBI Taxonomy" id="6573"/>
    <lineage>
        <taxon>Eukaryota</taxon>
        <taxon>Metazoa</taxon>
        <taxon>Spiralia</taxon>
        <taxon>Lophotrochozoa</taxon>
        <taxon>Mollusca</taxon>
        <taxon>Bivalvia</taxon>
        <taxon>Autobranchia</taxon>
        <taxon>Pteriomorphia</taxon>
        <taxon>Pectinida</taxon>
        <taxon>Pectinoidea</taxon>
        <taxon>Pectinidae</taxon>
        <taxon>Mizuhopecten</taxon>
    </lineage>
</organism>
<dbReference type="EMBL" id="NEDP02005445">
    <property type="protein sequence ID" value="OWF40785.1"/>
    <property type="molecule type" value="Genomic_DNA"/>
</dbReference>
<evidence type="ECO:0000313" key="1">
    <source>
        <dbReference type="EMBL" id="OWF40785.1"/>
    </source>
</evidence>
<sequence>MVLLHEECLQEESPVSLKVSYLIRNATTSRAPVDPDQRLDSIRPQYCYLLSIVTQYRKHEELFFLAECFRPLSDTTTKTEFIQITGKQATCCCCSRETTVEGLHQSREIR</sequence>
<evidence type="ECO:0000313" key="2">
    <source>
        <dbReference type="Proteomes" id="UP000242188"/>
    </source>
</evidence>
<accession>A0A210PWD7</accession>
<protein>
    <submittedName>
        <fullName evidence="1">Uncharacterized protein</fullName>
    </submittedName>
</protein>
<proteinExistence type="predicted"/>
<comment type="caution">
    <text evidence="1">The sequence shown here is derived from an EMBL/GenBank/DDBJ whole genome shotgun (WGS) entry which is preliminary data.</text>
</comment>
<dbReference type="AlphaFoldDB" id="A0A210PWD7"/>
<gene>
    <name evidence="1" type="ORF">KP79_PYT13356</name>
</gene>
<reference evidence="1 2" key="1">
    <citation type="journal article" date="2017" name="Nat. Ecol. Evol.">
        <title>Scallop genome provides insights into evolution of bilaterian karyotype and development.</title>
        <authorList>
            <person name="Wang S."/>
            <person name="Zhang J."/>
            <person name="Jiao W."/>
            <person name="Li J."/>
            <person name="Xun X."/>
            <person name="Sun Y."/>
            <person name="Guo X."/>
            <person name="Huan P."/>
            <person name="Dong B."/>
            <person name="Zhang L."/>
            <person name="Hu X."/>
            <person name="Sun X."/>
            <person name="Wang J."/>
            <person name="Zhao C."/>
            <person name="Wang Y."/>
            <person name="Wang D."/>
            <person name="Huang X."/>
            <person name="Wang R."/>
            <person name="Lv J."/>
            <person name="Li Y."/>
            <person name="Zhang Z."/>
            <person name="Liu B."/>
            <person name="Lu W."/>
            <person name="Hui Y."/>
            <person name="Liang J."/>
            <person name="Zhou Z."/>
            <person name="Hou R."/>
            <person name="Li X."/>
            <person name="Liu Y."/>
            <person name="Li H."/>
            <person name="Ning X."/>
            <person name="Lin Y."/>
            <person name="Zhao L."/>
            <person name="Xing Q."/>
            <person name="Dou J."/>
            <person name="Li Y."/>
            <person name="Mao J."/>
            <person name="Guo H."/>
            <person name="Dou H."/>
            <person name="Li T."/>
            <person name="Mu C."/>
            <person name="Jiang W."/>
            <person name="Fu Q."/>
            <person name="Fu X."/>
            <person name="Miao Y."/>
            <person name="Liu J."/>
            <person name="Yu Q."/>
            <person name="Li R."/>
            <person name="Liao H."/>
            <person name="Li X."/>
            <person name="Kong Y."/>
            <person name="Jiang Z."/>
            <person name="Chourrout D."/>
            <person name="Li R."/>
            <person name="Bao Z."/>
        </authorList>
    </citation>
    <scope>NUCLEOTIDE SEQUENCE [LARGE SCALE GENOMIC DNA]</scope>
    <source>
        <strain evidence="1 2">PY_sf001</strain>
    </source>
</reference>
<name>A0A210PWD7_MIZYE</name>
<keyword evidence="2" id="KW-1185">Reference proteome</keyword>